<dbReference type="GeneID" id="24852971"/>
<evidence type="ECO:0000256" key="1">
    <source>
        <dbReference type="SAM" id="MobiDB-lite"/>
    </source>
</evidence>
<dbReference type="EMBL" id="CP009509">
    <property type="protein sequence ID" value="AKB42156.1"/>
    <property type="molecule type" value="Genomic_DNA"/>
</dbReference>
<protein>
    <submittedName>
        <fullName evidence="2">Uncharacterized protein</fullName>
    </submittedName>
</protein>
<sequence>MIVRKNISIDQCYIDKLKPFLDKNNGNLSAAIRDSIETACQLIEEKNGEKGEKNSKDSNQALRNAESRNRMIEEEEFLLIHHTMLEWFIRKTSGLLIEESTVYELINPYTIKKIPDFIDYVNALNNRLGWKIKVDAECTGSPEPESVILTLSNGNPCFRGVIAHSLSLFLAKQMKLDLQGLFSRSNVTKVYLRRFEFLDYEKIPKGLEEYFGPMESTFKEIRKRPEFWKNLIKIYREQNYQRLSMNKKVFEAFVSGDLPSVDDIAREFELFTGKPPEAFTLSEHIMIFKALYLTDNIGTEIEVCTEKGSEYVRLIHDYCDSKVCERVICYYSNIFKCIGHPFTVTSSPHMIVFEFGKNLNNIRIPESRLISSEPSLTP</sequence>
<dbReference type="RefSeq" id="WP_015411806.1">
    <property type="nucleotide sequence ID" value="NZ_CP009509.1"/>
</dbReference>
<dbReference type="Proteomes" id="UP000033058">
    <property type="component" value="Chromosome"/>
</dbReference>
<feature type="region of interest" description="Disordered" evidence="1">
    <location>
        <begin position="47"/>
        <end position="66"/>
    </location>
</feature>
<gene>
    <name evidence="2" type="ORF">MSMAW_3165</name>
</gene>
<feature type="compositionally biased region" description="Basic and acidic residues" evidence="1">
    <location>
        <begin position="47"/>
        <end position="56"/>
    </location>
</feature>
<organism evidence="2 3">
    <name type="scientific">Methanosarcina mazei WWM610</name>
    <dbReference type="NCBI Taxonomy" id="1434117"/>
    <lineage>
        <taxon>Archaea</taxon>
        <taxon>Methanobacteriati</taxon>
        <taxon>Methanobacteriota</taxon>
        <taxon>Stenosarchaea group</taxon>
        <taxon>Methanomicrobia</taxon>
        <taxon>Methanosarcinales</taxon>
        <taxon>Methanosarcinaceae</taxon>
        <taxon>Methanosarcina</taxon>
    </lineage>
</organism>
<dbReference type="AlphaFoldDB" id="A0A0E3LGA0"/>
<name>A0A0E3LGA0_METMZ</name>
<dbReference type="PATRIC" id="fig|1434117.4.peg.3998"/>
<accession>A0A0E3LGA0</accession>
<evidence type="ECO:0000313" key="3">
    <source>
        <dbReference type="Proteomes" id="UP000033058"/>
    </source>
</evidence>
<proteinExistence type="predicted"/>
<reference evidence="2 3" key="1">
    <citation type="submission" date="2014-07" db="EMBL/GenBank/DDBJ databases">
        <title>Methanogenic archaea and the global carbon cycle.</title>
        <authorList>
            <person name="Henriksen J.R."/>
            <person name="Luke J."/>
            <person name="Reinhart S."/>
            <person name="Benedict M.N."/>
            <person name="Youngblut N.D."/>
            <person name="Metcalf M.E."/>
            <person name="Whitaker R.J."/>
            <person name="Metcalf W.W."/>
        </authorList>
    </citation>
    <scope>NUCLEOTIDE SEQUENCE [LARGE SCALE GENOMIC DNA]</scope>
    <source>
        <strain evidence="2 3">WWM610</strain>
    </source>
</reference>
<evidence type="ECO:0000313" key="2">
    <source>
        <dbReference type="EMBL" id="AKB42156.1"/>
    </source>
</evidence>
<dbReference type="HOGENOM" id="CLU_734907_0_0_2"/>